<organism evidence="2 3">
    <name type="scientific">Elysia crispata</name>
    <name type="common">lettuce slug</name>
    <dbReference type="NCBI Taxonomy" id="231223"/>
    <lineage>
        <taxon>Eukaryota</taxon>
        <taxon>Metazoa</taxon>
        <taxon>Spiralia</taxon>
        <taxon>Lophotrochozoa</taxon>
        <taxon>Mollusca</taxon>
        <taxon>Gastropoda</taxon>
        <taxon>Heterobranchia</taxon>
        <taxon>Euthyneura</taxon>
        <taxon>Panpulmonata</taxon>
        <taxon>Sacoglossa</taxon>
        <taxon>Placobranchoidea</taxon>
        <taxon>Plakobranchidae</taxon>
        <taxon>Elysia</taxon>
    </lineage>
</organism>
<feature type="region of interest" description="Disordered" evidence="1">
    <location>
        <begin position="1"/>
        <end position="40"/>
    </location>
</feature>
<dbReference type="AlphaFoldDB" id="A0AAE1CWW3"/>
<dbReference type="Proteomes" id="UP001283361">
    <property type="component" value="Unassembled WGS sequence"/>
</dbReference>
<dbReference type="Pfam" id="PF13561">
    <property type="entry name" value="adh_short_C2"/>
    <property type="match status" value="1"/>
</dbReference>
<comment type="caution">
    <text evidence="2">The sequence shown here is derived from an EMBL/GenBank/DDBJ whole genome shotgun (WGS) entry which is preliminary data.</text>
</comment>
<proteinExistence type="predicted"/>
<evidence type="ECO:0000256" key="1">
    <source>
        <dbReference type="SAM" id="MobiDB-lite"/>
    </source>
</evidence>
<keyword evidence="3" id="KW-1185">Reference proteome</keyword>
<gene>
    <name evidence="2" type="ORF">RRG08_018539</name>
</gene>
<reference evidence="2" key="1">
    <citation type="journal article" date="2023" name="G3 (Bethesda)">
        <title>A reference genome for the long-term kleptoplast-retaining sea slug Elysia crispata morphotype clarki.</title>
        <authorList>
            <person name="Eastman K.E."/>
            <person name="Pendleton A.L."/>
            <person name="Shaikh M.A."/>
            <person name="Suttiyut T."/>
            <person name="Ogas R."/>
            <person name="Tomko P."/>
            <person name="Gavelis G."/>
            <person name="Widhalm J.R."/>
            <person name="Wisecaver J.H."/>
        </authorList>
    </citation>
    <scope>NUCLEOTIDE SEQUENCE</scope>
    <source>
        <strain evidence="2">ECLA1</strain>
    </source>
</reference>
<evidence type="ECO:0008006" key="4">
    <source>
        <dbReference type="Google" id="ProtNLM"/>
    </source>
</evidence>
<sequence length="94" mass="9888">MLPSGTNCIAPWSCGSSSDAKSHRPLGSQRSTYPEKPLSHEASQISRLALECATPEEFGHAVLFLASDESRYITGHTVVVDAGVTLVGAFSGPN</sequence>
<dbReference type="Gene3D" id="3.40.50.720">
    <property type="entry name" value="NAD(P)-binding Rossmann-like Domain"/>
    <property type="match status" value="1"/>
</dbReference>
<dbReference type="InterPro" id="IPR036291">
    <property type="entry name" value="NAD(P)-bd_dom_sf"/>
</dbReference>
<protein>
    <recommendedName>
        <fullName evidence="4">SDR family oxidoreductase</fullName>
    </recommendedName>
</protein>
<evidence type="ECO:0000313" key="3">
    <source>
        <dbReference type="Proteomes" id="UP001283361"/>
    </source>
</evidence>
<accession>A0AAE1CWW3</accession>
<dbReference type="InterPro" id="IPR002347">
    <property type="entry name" value="SDR_fam"/>
</dbReference>
<name>A0AAE1CWW3_9GAST</name>
<dbReference type="SUPFAM" id="SSF51735">
    <property type="entry name" value="NAD(P)-binding Rossmann-fold domains"/>
    <property type="match status" value="1"/>
</dbReference>
<evidence type="ECO:0000313" key="2">
    <source>
        <dbReference type="EMBL" id="KAK3741839.1"/>
    </source>
</evidence>
<dbReference type="EMBL" id="JAWDGP010006390">
    <property type="protein sequence ID" value="KAK3741839.1"/>
    <property type="molecule type" value="Genomic_DNA"/>
</dbReference>